<evidence type="ECO:0000256" key="4">
    <source>
        <dbReference type="ARBA" id="ARBA00022989"/>
    </source>
</evidence>
<dbReference type="GO" id="GO:0045492">
    <property type="term" value="P:xylan biosynthetic process"/>
    <property type="evidence" value="ECO:0007669"/>
    <property type="project" value="TreeGrafter"/>
</dbReference>
<evidence type="ECO:0000256" key="1">
    <source>
        <dbReference type="ARBA" id="ARBA00004370"/>
    </source>
</evidence>
<dbReference type="GO" id="GO:0009834">
    <property type="term" value="P:plant-type secondary cell wall biogenesis"/>
    <property type="evidence" value="ECO:0007669"/>
    <property type="project" value="TreeGrafter"/>
</dbReference>
<dbReference type="GO" id="GO:0016407">
    <property type="term" value="F:acetyltransferase activity"/>
    <property type="evidence" value="ECO:0007669"/>
    <property type="project" value="TreeGrafter"/>
</dbReference>
<keyword evidence="4" id="KW-1133">Transmembrane helix</keyword>
<comment type="caution">
    <text evidence="7">The sequence shown here is derived from an EMBL/GenBank/DDBJ whole genome shotgun (WGS) entry which is preliminary data.</text>
</comment>
<dbReference type="GO" id="GO:0010411">
    <property type="term" value="P:xyloglucan metabolic process"/>
    <property type="evidence" value="ECO:0007669"/>
    <property type="project" value="TreeGrafter"/>
</dbReference>
<keyword evidence="5" id="KW-0472">Membrane</keyword>
<reference evidence="7" key="1">
    <citation type="journal article" date="2022" name="Plant J.">
        <title>Strategies of tolerance reflected in two North American maple genomes.</title>
        <authorList>
            <person name="McEvoy S.L."/>
            <person name="Sezen U.U."/>
            <person name="Trouern-Trend A."/>
            <person name="McMahon S.M."/>
            <person name="Schaberg P.G."/>
            <person name="Yang J."/>
            <person name="Wegrzyn J.L."/>
            <person name="Swenson N.G."/>
        </authorList>
    </citation>
    <scope>NUCLEOTIDE SEQUENCE</scope>
    <source>
        <strain evidence="7">NS2018</strain>
    </source>
</reference>
<organism evidence="7 8">
    <name type="scientific">Acer saccharum</name>
    <name type="common">Sugar maple</name>
    <dbReference type="NCBI Taxonomy" id="4024"/>
    <lineage>
        <taxon>Eukaryota</taxon>
        <taxon>Viridiplantae</taxon>
        <taxon>Streptophyta</taxon>
        <taxon>Embryophyta</taxon>
        <taxon>Tracheophyta</taxon>
        <taxon>Spermatophyta</taxon>
        <taxon>Magnoliopsida</taxon>
        <taxon>eudicotyledons</taxon>
        <taxon>Gunneridae</taxon>
        <taxon>Pentapetalae</taxon>
        <taxon>rosids</taxon>
        <taxon>malvids</taxon>
        <taxon>Sapindales</taxon>
        <taxon>Sapindaceae</taxon>
        <taxon>Hippocastanoideae</taxon>
        <taxon>Acereae</taxon>
        <taxon>Acer</taxon>
    </lineage>
</organism>
<name>A0AA39TB20_ACESA</name>
<evidence type="ECO:0000256" key="5">
    <source>
        <dbReference type="ARBA" id="ARBA00023136"/>
    </source>
</evidence>
<proteinExistence type="inferred from homology"/>
<dbReference type="GO" id="GO:0016020">
    <property type="term" value="C:membrane"/>
    <property type="evidence" value="ECO:0007669"/>
    <property type="project" value="UniProtKB-SubCell"/>
</dbReference>
<comment type="subcellular location">
    <subcellularLocation>
        <location evidence="1">Membrane</location>
    </subcellularLocation>
</comment>
<sequence length="307" mass="35180">MSSTAGQVIRSKAFNQTIYCQYSRNVTNHFHIITLLCFLQVLCCSGMGTWKATGDLRSGGGATQTMEGQTPLYNNSFIRTADPSLTQNSCGPRFTLNQSRDERRKLLPIERKTPRSIYVAFFRMQDKTIAFIGDSLGRQQFQSLMCMATGGEVSPEVEDIGREYDLVKHRGSIRPDGWVYRFPKTNTTILYYWSSTLADLVPINFTDPAADVAMHLDRPPAFMRKNLHRFDVLVLNTGHHWNRGKLRANRWVMYVNGKHIEDEGLADLANAKNFTVYSVTRWLDSQLSSHPEYVFRNSFWSKLTYFS</sequence>
<evidence type="ECO:0000256" key="2">
    <source>
        <dbReference type="ARBA" id="ARBA00007727"/>
    </source>
</evidence>
<evidence type="ECO:0000313" key="8">
    <source>
        <dbReference type="Proteomes" id="UP001168877"/>
    </source>
</evidence>
<dbReference type="InterPro" id="IPR026057">
    <property type="entry name" value="TBL_C"/>
</dbReference>
<protein>
    <recommendedName>
        <fullName evidence="6">Trichome birefringence-like C-terminal domain-containing protein</fullName>
    </recommendedName>
</protein>
<dbReference type="EMBL" id="JAUESC010000002">
    <property type="protein sequence ID" value="KAK0603074.1"/>
    <property type="molecule type" value="Genomic_DNA"/>
</dbReference>
<gene>
    <name evidence="7" type="ORF">LWI29_001129</name>
</gene>
<dbReference type="GO" id="GO:0005794">
    <property type="term" value="C:Golgi apparatus"/>
    <property type="evidence" value="ECO:0007669"/>
    <property type="project" value="UniProtKB-ARBA"/>
</dbReference>
<keyword evidence="8" id="KW-1185">Reference proteome</keyword>
<dbReference type="AlphaFoldDB" id="A0AA39TB20"/>
<evidence type="ECO:0000259" key="6">
    <source>
        <dbReference type="Pfam" id="PF13839"/>
    </source>
</evidence>
<keyword evidence="3" id="KW-0812">Transmembrane</keyword>
<dbReference type="Proteomes" id="UP001168877">
    <property type="component" value="Unassembled WGS sequence"/>
</dbReference>
<feature type="domain" description="Trichome birefringence-like C-terminal" evidence="6">
    <location>
        <begin position="123"/>
        <end position="299"/>
    </location>
</feature>
<comment type="similarity">
    <text evidence="2">Belongs to the PC-esterase family. TBL subfamily.</text>
</comment>
<dbReference type="PANTHER" id="PTHR13533:SF16">
    <property type="entry name" value="PROTEIN TRICHOME BIREFRINGENCE-LIKE 14-RELATED"/>
    <property type="match status" value="1"/>
</dbReference>
<evidence type="ECO:0000313" key="7">
    <source>
        <dbReference type="EMBL" id="KAK0603074.1"/>
    </source>
</evidence>
<dbReference type="PANTHER" id="PTHR13533">
    <property type="entry name" value="N-ACETYLNEURAMINATE 9-O-ACETYLTRANSFERASE"/>
    <property type="match status" value="1"/>
</dbReference>
<dbReference type="Pfam" id="PF13839">
    <property type="entry name" value="PC-Esterase"/>
    <property type="match status" value="1"/>
</dbReference>
<accession>A0AA39TB20</accession>
<evidence type="ECO:0000256" key="3">
    <source>
        <dbReference type="ARBA" id="ARBA00022692"/>
    </source>
</evidence>
<reference evidence="7" key="2">
    <citation type="submission" date="2023-06" db="EMBL/GenBank/DDBJ databases">
        <authorList>
            <person name="Swenson N.G."/>
            <person name="Wegrzyn J.L."/>
            <person name="Mcevoy S.L."/>
        </authorList>
    </citation>
    <scope>NUCLEOTIDE SEQUENCE</scope>
    <source>
        <strain evidence="7">NS2018</strain>
        <tissue evidence="7">Leaf</tissue>
    </source>
</reference>